<proteinExistence type="predicted"/>
<protein>
    <recommendedName>
        <fullName evidence="2">Bacterial CdiA-CT RNAse A domain-containing protein</fullName>
    </recommendedName>
</protein>
<feature type="compositionally biased region" description="Basic residues" evidence="1">
    <location>
        <begin position="17"/>
        <end position="27"/>
    </location>
</feature>
<keyword evidence="4" id="KW-1185">Reference proteome</keyword>
<dbReference type="STRING" id="457427.SSOG_05557"/>
<dbReference type="EMBL" id="GG657754">
    <property type="protein sequence ID" value="EFL25843.1"/>
    <property type="molecule type" value="Genomic_DNA"/>
</dbReference>
<feature type="compositionally biased region" description="Low complexity" evidence="1">
    <location>
        <begin position="28"/>
        <end position="38"/>
    </location>
</feature>
<feature type="compositionally biased region" description="Polar residues" evidence="1">
    <location>
        <begin position="583"/>
        <end position="603"/>
    </location>
</feature>
<evidence type="ECO:0000313" key="4">
    <source>
        <dbReference type="Proteomes" id="UP000003963"/>
    </source>
</evidence>
<name>D9WME0_9ACTN</name>
<organism evidence="3 4">
    <name type="scientific">Streptomyces himastatinicus ATCC 53653</name>
    <dbReference type="NCBI Taxonomy" id="457427"/>
    <lineage>
        <taxon>Bacteria</taxon>
        <taxon>Bacillati</taxon>
        <taxon>Actinomycetota</taxon>
        <taxon>Actinomycetes</taxon>
        <taxon>Kitasatosporales</taxon>
        <taxon>Streptomycetaceae</taxon>
        <taxon>Streptomyces</taxon>
        <taxon>Streptomyces violaceusniger group</taxon>
    </lineage>
</organism>
<feature type="region of interest" description="Disordered" evidence="1">
    <location>
        <begin position="1"/>
        <end position="71"/>
    </location>
</feature>
<evidence type="ECO:0000313" key="3">
    <source>
        <dbReference type="EMBL" id="EFL25843.1"/>
    </source>
</evidence>
<evidence type="ECO:0000256" key="1">
    <source>
        <dbReference type="SAM" id="MobiDB-lite"/>
    </source>
</evidence>
<reference evidence="3 4" key="1">
    <citation type="submission" date="2009-02" db="EMBL/GenBank/DDBJ databases">
        <title>Annotation of Streptomyces hygroscopicus strain ATCC 53653.</title>
        <authorList>
            <consortium name="The Broad Institute Genome Sequencing Platform"/>
            <consortium name="Broad Institute Microbial Sequencing Center"/>
            <person name="Fischbach M."/>
            <person name="Godfrey P."/>
            <person name="Ward D."/>
            <person name="Young S."/>
            <person name="Zeng Q."/>
            <person name="Koehrsen M."/>
            <person name="Alvarado L."/>
            <person name="Berlin A.M."/>
            <person name="Bochicchio J."/>
            <person name="Borenstein D."/>
            <person name="Chapman S.B."/>
            <person name="Chen Z."/>
            <person name="Engels R."/>
            <person name="Freedman E."/>
            <person name="Gellesch M."/>
            <person name="Goldberg J."/>
            <person name="Griggs A."/>
            <person name="Gujja S."/>
            <person name="Heilman E.R."/>
            <person name="Heiman D.I."/>
            <person name="Hepburn T.A."/>
            <person name="Howarth C."/>
            <person name="Jen D."/>
            <person name="Larson L."/>
            <person name="Lewis B."/>
            <person name="Mehta T."/>
            <person name="Park D."/>
            <person name="Pearson M."/>
            <person name="Richards J."/>
            <person name="Roberts A."/>
            <person name="Saif S."/>
            <person name="Shea T.D."/>
            <person name="Shenoy N."/>
            <person name="Sisk P."/>
            <person name="Stolte C."/>
            <person name="Sykes S.N."/>
            <person name="Thomson T."/>
            <person name="Walk T."/>
            <person name="White J."/>
            <person name="Yandava C."/>
            <person name="Straight P."/>
            <person name="Clardy J."/>
            <person name="Hung D."/>
            <person name="Kolter R."/>
            <person name="Mekalanos J."/>
            <person name="Walker S."/>
            <person name="Walsh C.T."/>
            <person name="Wieland-Brown L.C."/>
            <person name="Haas B."/>
            <person name="Nusbaum C."/>
            <person name="Birren B."/>
        </authorList>
    </citation>
    <scope>NUCLEOTIDE SEQUENCE [LARGE SCALE GENOMIC DNA]</scope>
    <source>
        <strain evidence="3 4">ATCC 53653</strain>
    </source>
</reference>
<dbReference type="AlphaFoldDB" id="D9WME0"/>
<accession>D9WME0</accession>
<feature type="domain" description="Bacterial CdiA-CT RNAse A" evidence="2">
    <location>
        <begin position="495"/>
        <end position="639"/>
    </location>
</feature>
<feature type="region of interest" description="Disordered" evidence="1">
    <location>
        <begin position="564"/>
        <end position="612"/>
    </location>
</feature>
<evidence type="ECO:0000259" key="2">
    <source>
        <dbReference type="Pfam" id="PF18431"/>
    </source>
</evidence>
<sequence>MGQVHAGHGSCPTLAPRRGRYRTRQLRGRTQGRTARLGWPLMGSGASNGLPSKAERKKEREALRTAPAGGGGGFDITPSHVYYASYLIRDDQFTYNDGAKNLVDKLSGHEQLAGRGSGPDAFAASYAKVAKRFLDVWGKSVVSVGGAAVGLTATANNYVAADWTNNKKQYGPPPRKDPPAVINKAPDYGAVADLRWRGTNADSNSAIVRGIGNIPDFLADCVEEVIDKGLRLGKMYEVTPGAHSFEGELKDIAGYWKDVGKAALKAGDNFSGHIGTITNEKNNEWQDAMNTFCQSIWGTTAWGGTRNGQGYDWKTNKGVAPKDRQPILKVLSDTAEAMSKACHDLVDAAAALTKVSEAAAVHAGKEMVKDMLKDWTTPSWDDFLKLTPVTAAINVTTKAVTSFRSHMDYAGVNQAVDTYNETVDNIAKRLDGLMDALDEAYLSAPTYQAEEARAEGFGARSLDDFKHRHPWTNAEDTKKGVYRIDLASHEWMDNAHSVDKHIGKTDAQLAQRLRDQGAPPTGSWPHGRPSIGGASTFENMQKAQKFTQYNIDENSSDIKKWLDGPPPPTNNDPPEAFECTAPNGENSGRSVTKQPNPENNSGFKNDGVNARAIPVKGVRTILKYDDRLDPPFVVLTSMPTA</sequence>
<feature type="compositionally biased region" description="Basic and acidic residues" evidence="1">
    <location>
        <begin position="53"/>
        <end position="63"/>
    </location>
</feature>
<dbReference type="InterPro" id="IPR041436">
    <property type="entry name" value="RNAse_A_bac"/>
</dbReference>
<dbReference type="Pfam" id="PF18431">
    <property type="entry name" value="RNAse_A_bac"/>
    <property type="match status" value="1"/>
</dbReference>
<gene>
    <name evidence="3" type="ORF">SSOG_05557</name>
</gene>
<dbReference type="Proteomes" id="UP000003963">
    <property type="component" value="Unassembled WGS sequence"/>
</dbReference>
<dbReference type="HOGENOM" id="CLU_448991_0_0_11"/>